<keyword evidence="2" id="KW-0238">DNA-binding</keyword>
<reference evidence="5" key="1">
    <citation type="submission" date="2016-10" db="EMBL/GenBank/DDBJ databases">
        <title>Sequence of Gallionella enrichment culture.</title>
        <authorList>
            <person name="Poehlein A."/>
            <person name="Muehling M."/>
            <person name="Daniel R."/>
        </authorList>
    </citation>
    <scope>NUCLEOTIDE SEQUENCE</scope>
</reference>
<comment type="caution">
    <text evidence="5">The sequence shown here is derived from an EMBL/GenBank/DDBJ whole genome shotgun (WGS) entry which is preliminary data.</text>
</comment>
<organism evidence="5">
    <name type="scientific">mine drainage metagenome</name>
    <dbReference type="NCBI Taxonomy" id="410659"/>
    <lineage>
        <taxon>unclassified sequences</taxon>
        <taxon>metagenomes</taxon>
        <taxon>ecological metagenomes</taxon>
    </lineage>
</organism>
<dbReference type="Pfam" id="PF01037">
    <property type="entry name" value="AsnC_trans_reg"/>
    <property type="match status" value="1"/>
</dbReference>
<dbReference type="PANTHER" id="PTHR30154">
    <property type="entry name" value="LEUCINE-RESPONSIVE REGULATORY PROTEIN"/>
    <property type="match status" value="1"/>
</dbReference>
<dbReference type="Gene3D" id="1.10.10.10">
    <property type="entry name" value="Winged helix-like DNA-binding domain superfamily/Winged helix DNA-binding domain"/>
    <property type="match status" value="1"/>
</dbReference>
<dbReference type="GO" id="GO:0043200">
    <property type="term" value="P:response to amino acid"/>
    <property type="evidence" value="ECO:0007669"/>
    <property type="project" value="TreeGrafter"/>
</dbReference>
<dbReference type="InterPro" id="IPR036390">
    <property type="entry name" value="WH_DNA-bd_sf"/>
</dbReference>
<dbReference type="PRINTS" id="PR00033">
    <property type="entry name" value="HTHASNC"/>
</dbReference>
<dbReference type="SUPFAM" id="SSF46785">
    <property type="entry name" value="Winged helix' DNA-binding domain"/>
    <property type="match status" value="1"/>
</dbReference>
<evidence type="ECO:0000313" key="5">
    <source>
        <dbReference type="EMBL" id="OIQ86528.1"/>
    </source>
</evidence>
<evidence type="ECO:0000256" key="2">
    <source>
        <dbReference type="ARBA" id="ARBA00023125"/>
    </source>
</evidence>
<proteinExistence type="predicted"/>
<feature type="domain" description="HTH asnC-type" evidence="4">
    <location>
        <begin position="7"/>
        <end position="68"/>
    </location>
</feature>
<dbReference type="PROSITE" id="PS50956">
    <property type="entry name" value="HTH_ASNC_2"/>
    <property type="match status" value="1"/>
</dbReference>
<dbReference type="SMART" id="SM00344">
    <property type="entry name" value="HTH_ASNC"/>
    <property type="match status" value="1"/>
</dbReference>
<dbReference type="EMBL" id="MLJW01000474">
    <property type="protein sequence ID" value="OIQ86528.1"/>
    <property type="molecule type" value="Genomic_DNA"/>
</dbReference>
<protein>
    <submittedName>
        <fullName evidence="5">Leucine-responsive regulatory protein</fullName>
    </submittedName>
</protein>
<name>A0A1J5QSU0_9ZZZZ</name>
<accession>A0A1J5QSU0</accession>
<dbReference type="Gene3D" id="3.30.70.920">
    <property type="match status" value="1"/>
</dbReference>
<dbReference type="InterPro" id="IPR000485">
    <property type="entry name" value="AsnC-type_HTH_dom"/>
</dbReference>
<keyword evidence="1" id="KW-0805">Transcription regulation</keyword>
<dbReference type="GO" id="GO:0043565">
    <property type="term" value="F:sequence-specific DNA binding"/>
    <property type="evidence" value="ECO:0007669"/>
    <property type="project" value="InterPro"/>
</dbReference>
<sequence length="158" mass="17709">MMENFVLDQASLRILEELQRDARQTMQQLSDAVGLSVTPCWKRVKEMESAGVIRGYTARVDRDRVGLGLVAVAEVNLSPHSDAIVEQFERAIRALPQVVRCVSTTGEADYLLTVVTRDIASYDRFLQQQIFRLPGIAHVRSSIVLREVKSDGGLPLRE</sequence>
<dbReference type="InterPro" id="IPR019885">
    <property type="entry name" value="Tscrpt_reg_HTH_AsnC-type_CS"/>
</dbReference>
<evidence type="ECO:0000256" key="3">
    <source>
        <dbReference type="ARBA" id="ARBA00023163"/>
    </source>
</evidence>
<dbReference type="InterPro" id="IPR019887">
    <property type="entry name" value="Tscrpt_reg_AsnC/Lrp_C"/>
</dbReference>
<dbReference type="InterPro" id="IPR019888">
    <property type="entry name" value="Tscrpt_reg_AsnC-like"/>
</dbReference>
<dbReference type="PROSITE" id="PS00519">
    <property type="entry name" value="HTH_ASNC_1"/>
    <property type="match status" value="1"/>
</dbReference>
<dbReference type="SUPFAM" id="SSF54909">
    <property type="entry name" value="Dimeric alpha+beta barrel"/>
    <property type="match status" value="1"/>
</dbReference>
<evidence type="ECO:0000259" key="4">
    <source>
        <dbReference type="PROSITE" id="PS50956"/>
    </source>
</evidence>
<dbReference type="Pfam" id="PF13412">
    <property type="entry name" value="HTH_24"/>
    <property type="match status" value="1"/>
</dbReference>
<gene>
    <name evidence="5" type="primary">lrp_14</name>
    <name evidence="5" type="ORF">GALL_316140</name>
</gene>
<dbReference type="PANTHER" id="PTHR30154:SF34">
    <property type="entry name" value="TRANSCRIPTIONAL REGULATOR AZLB"/>
    <property type="match status" value="1"/>
</dbReference>
<dbReference type="InterPro" id="IPR011008">
    <property type="entry name" value="Dimeric_a/b-barrel"/>
</dbReference>
<dbReference type="AlphaFoldDB" id="A0A1J5QSU0"/>
<evidence type="ECO:0000256" key="1">
    <source>
        <dbReference type="ARBA" id="ARBA00023015"/>
    </source>
</evidence>
<keyword evidence="3" id="KW-0804">Transcription</keyword>
<dbReference type="GO" id="GO:0005829">
    <property type="term" value="C:cytosol"/>
    <property type="evidence" value="ECO:0007669"/>
    <property type="project" value="TreeGrafter"/>
</dbReference>
<dbReference type="InterPro" id="IPR036388">
    <property type="entry name" value="WH-like_DNA-bd_sf"/>
</dbReference>